<dbReference type="EMBL" id="SOAY01000010">
    <property type="protein sequence ID" value="TDT47169.1"/>
    <property type="molecule type" value="Genomic_DNA"/>
</dbReference>
<evidence type="ECO:0000256" key="4">
    <source>
        <dbReference type="ARBA" id="ARBA00023136"/>
    </source>
</evidence>
<name>A0A4R7K897_9FLAO</name>
<proteinExistence type="predicted"/>
<evidence type="ECO:0000256" key="6">
    <source>
        <dbReference type="SAM" id="Phobius"/>
    </source>
</evidence>
<evidence type="ECO:0000256" key="1">
    <source>
        <dbReference type="ARBA" id="ARBA00004167"/>
    </source>
</evidence>
<evidence type="ECO:0000256" key="5">
    <source>
        <dbReference type="SAM" id="MobiDB-lite"/>
    </source>
</evidence>
<gene>
    <name evidence="7" type="ORF">CLV90_1241</name>
</gene>
<dbReference type="OrthoDB" id="9774900at2"/>
<evidence type="ECO:0008006" key="9">
    <source>
        <dbReference type="Google" id="ProtNLM"/>
    </source>
</evidence>
<comment type="subcellular location">
    <subcellularLocation>
        <location evidence="1">Membrane</location>
        <topology evidence="1">Single-pass membrane protein</topology>
    </subcellularLocation>
</comment>
<evidence type="ECO:0000256" key="2">
    <source>
        <dbReference type="ARBA" id="ARBA00022692"/>
    </source>
</evidence>
<feature type="region of interest" description="Disordered" evidence="5">
    <location>
        <begin position="1"/>
        <end position="23"/>
    </location>
</feature>
<keyword evidence="4 6" id="KW-0472">Membrane</keyword>
<comment type="caution">
    <text evidence="7">The sequence shown here is derived from an EMBL/GenBank/DDBJ whole genome shotgun (WGS) entry which is preliminary data.</text>
</comment>
<accession>A0A4R7K897</accession>
<evidence type="ECO:0000313" key="7">
    <source>
        <dbReference type="EMBL" id="TDT47169.1"/>
    </source>
</evidence>
<keyword evidence="2 6" id="KW-0812">Transmembrane</keyword>
<dbReference type="PANTHER" id="PTHR30168">
    <property type="entry name" value="PUTATIVE MEMBRANE PROTEIN YPFJ"/>
    <property type="match status" value="1"/>
</dbReference>
<keyword evidence="8" id="KW-1185">Reference proteome</keyword>
<sequence>MKWQGRRQSSNVDDQRGQSSSRRSFSGFNPTLLAPIIKMLFSKTGLIIAGLFLAFVFITGNNPLTLISNFLGGNSQTVSTESYQGTEIENQQAEFSATILASTEDVWNSLLDDYREPTLVLFTGYVSSACGSASSATGPFYCPGDEKLYLDLSFFQDMEQQMNAPGDFAQAYVIAHEVGHHVQKLMGITAKVDRLRGQLSETEFNKYSVRLELQADFFAGVWANRSQSMTQMMEKGDLEEALNAANAIGDDRLQRQSTGKVVPDSFTHGTSEQRIRWFKKGFETGDISQGDTFSATVL</sequence>
<evidence type="ECO:0000313" key="8">
    <source>
        <dbReference type="Proteomes" id="UP000294749"/>
    </source>
</evidence>
<protein>
    <recommendedName>
        <fullName evidence="9">Flagellar biosynthesis protein FlgM</fullName>
    </recommendedName>
</protein>
<dbReference type="Pfam" id="PF04228">
    <property type="entry name" value="Zn_peptidase"/>
    <property type="match status" value="1"/>
</dbReference>
<feature type="transmembrane region" description="Helical" evidence="6">
    <location>
        <begin position="32"/>
        <end position="58"/>
    </location>
</feature>
<reference evidence="7 8" key="1">
    <citation type="submission" date="2019-03" db="EMBL/GenBank/DDBJ databases">
        <title>Genomic Encyclopedia of Archaeal and Bacterial Type Strains, Phase II (KMG-II): from individual species to whole genera.</title>
        <authorList>
            <person name="Goeker M."/>
        </authorList>
    </citation>
    <scope>NUCLEOTIDE SEQUENCE [LARGE SCALE GENOMIC DNA]</scope>
    <source>
        <strain evidence="7 8">DSM 25233</strain>
    </source>
</reference>
<evidence type="ECO:0000256" key="3">
    <source>
        <dbReference type="ARBA" id="ARBA00022989"/>
    </source>
</evidence>
<organism evidence="7 8">
    <name type="scientific">Maribacter spongiicola</name>
    <dbReference type="NCBI Taxonomy" id="1206753"/>
    <lineage>
        <taxon>Bacteria</taxon>
        <taxon>Pseudomonadati</taxon>
        <taxon>Bacteroidota</taxon>
        <taxon>Flavobacteriia</taxon>
        <taxon>Flavobacteriales</taxon>
        <taxon>Flavobacteriaceae</taxon>
        <taxon>Maribacter</taxon>
    </lineage>
</organism>
<dbReference type="GO" id="GO:0016020">
    <property type="term" value="C:membrane"/>
    <property type="evidence" value="ECO:0007669"/>
    <property type="project" value="UniProtKB-SubCell"/>
</dbReference>
<dbReference type="InterPro" id="IPR007343">
    <property type="entry name" value="Uncharacterised_pept_Zn_put"/>
</dbReference>
<dbReference type="PANTHER" id="PTHR30168:SF0">
    <property type="entry name" value="INNER MEMBRANE PROTEIN"/>
    <property type="match status" value="1"/>
</dbReference>
<dbReference type="RefSeq" id="WP_133686573.1">
    <property type="nucleotide sequence ID" value="NZ_SOAY01000010.1"/>
</dbReference>
<keyword evidence="3 6" id="KW-1133">Transmembrane helix</keyword>
<dbReference type="Proteomes" id="UP000294749">
    <property type="component" value="Unassembled WGS sequence"/>
</dbReference>
<feature type="compositionally biased region" description="Polar residues" evidence="5">
    <location>
        <begin position="1"/>
        <end position="12"/>
    </location>
</feature>
<dbReference type="AlphaFoldDB" id="A0A4R7K897"/>